<accession>A0A286RJH2</accession>
<dbReference type="CDD" id="cd24032">
    <property type="entry name" value="ASKHA_NBD_TsaB"/>
    <property type="match status" value="1"/>
</dbReference>
<name>A0A286RJH2_9BACT</name>
<dbReference type="PANTHER" id="PTHR11735">
    <property type="entry name" value="TRNA N6-ADENOSINE THREONYLCARBAMOYLTRANSFERASE"/>
    <property type="match status" value="1"/>
</dbReference>
<gene>
    <name evidence="2" type="ORF">THTE_3506</name>
</gene>
<dbReference type="Pfam" id="PF00814">
    <property type="entry name" value="TsaD"/>
    <property type="match status" value="1"/>
</dbReference>
<dbReference type="GO" id="GO:0002949">
    <property type="term" value="P:tRNA threonylcarbamoyladenosine modification"/>
    <property type="evidence" value="ECO:0007669"/>
    <property type="project" value="InterPro"/>
</dbReference>
<dbReference type="InterPro" id="IPR043129">
    <property type="entry name" value="ATPase_NBD"/>
</dbReference>
<dbReference type="SUPFAM" id="SSF53067">
    <property type="entry name" value="Actin-like ATPase domain"/>
    <property type="match status" value="2"/>
</dbReference>
<evidence type="ECO:0000313" key="2">
    <source>
        <dbReference type="EMBL" id="ASV76108.1"/>
    </source>
</evidence>
<evidence type="ECO:0000313" key="3">
    <source>
        <dbReference type="Proteomes" id="UP000215086"/>
    </source>
</evidence>
<dbReference type="GO" id="GO:0005829">
    <property type="term" value="C:cytosol"/>
    <property type="evidence" value="ECO:0007669"/>
    <property type="project" value="TreeGrafter"/>
</dbReference>
<dbReference type="AlphaFoldDB" id="A0A286RJH2"/>
<dbReference type="PANTHER" id="PTHR11735:SF11">
    <property type="entry name" value="TRNA THREONYLCARBAMOYLADENOSINE BIOSYNTHESIS PROTEIN TSAB"/>
    <property type="match status" value="1"/>
</dbReference>
<dbReference type="InterPro" id="IPR000905">
    <property type="entry name" value="Gcp-like_dom"/>
</dbReference>
<sequence length="232" mass="25352">MNILAIETTAVPGSVAVASDQTILGELRLPEFPRAAASLAPTLRDLLQMVDWSPKDVDLVSVTVGPGQFTSVRIGVVTAKTFAYAVGAEVLGLNTFDVLAWQTPRIAEYLAVIGDAQRGQIVARAYTWTDDRGWMLWEDPGVVDLREWLEALLQRGSVAVTGPGLHRFAQSVNPAVTVAQPELWDPTAASVAQLAYQRYSAGERGDVWTLKPIYYRPSYAEEKRTSPRLANP</sequence>
<reference evidence="2 3" key="1">
    <citation type="journal article" name="Front. Microbiol.">
        <title>Sugar Metabolism of the First Thermophilic Planctomycete Thermogutta terrifontis: Comparative Genomic and Transcriptomic Approaches.</title>
        <authorList>
            <person name="Elcheninov A.G."/>
            <person name="Menzel P."/>
            <person name="Gudbergsdottir S.R."/>
            <person name="Slesarev A.I."/>
            <person name="Kadnikov V.V."/>
            <person name="Krogh A."/>
            <person name="Bonch-Osmolovskaya E.A."/>
            <person name="Peng X."/>
            <person name="Kublanov I.V."/>
        </authorList>
    </citation>
    <scope>NUCLEOTIDE SEQUENCE [LARGE SCALE GENOMIC DNA]</scope>
    <source>
        <strain evidence="2 3">R1</strain>
    </source>
</reference>
<keyword evidence="3" id="KW-1185">Reference proteome</keyword>
<dbReference type="Gene3D" id="3.30.420.40">
    <property type="match status" value="2"/>
</dbReference>
<dbReference type="OrthoDB" id="9784166at2"/>
<dbReference type="NCBIfam" id="TIGR03725">
    <property type="entry name" value="T6A_YeaZ"/>
    <property type="match status" value="1"/>
</dbReference>
<dbReference type="RefSeq" id="WP_157732111.1">
    <property type="nucleotide sequence ID" value="NZ_CP018477.1"/>
</dbReference>
<dbReference type="EMBL" id="CP018477">
    <property type="protein sequence ID" value="ASV76108.1"/>
    <property type="molecule type" value="Genomic_DNA"/>
</dbReference>
<protein>
    <submittedName>
        <fullName evidence="2">TsaB protein, required for threonylcarbamoyladenosine (T(6)A) formation in tRNA</fullName>
    </submittedName>
</protein>
<proteinExistence type="predicted"/>
<feature type="domain" description="Gcp-like" evidence="1">
    <location>
        <begin position="38"/>
        <end position="126"/>
    </location>
</feature>
<evidence type="ECO:0000259" key="1">
    <source>
        <dbReference type="Pfam" id="PF00814"/>
    </source>
</evidence>
<organism evidence="2 3">
    <name type="scientific">Thermogutta terrifontis</name>
    <dbReference type="NCBI Taxonomy" id="1331910"/>
    <lineage>
        <taxon>Bacteria</taxon>
        <taxon>Pseudomonadati</taxon>
        <taxon>Planctomycetota</taxon>
        <taxon>Planctomycetia</taxon>
        <taxon>Pirellulales</taxon>
        <taxon>Thermoguttaceae</taxon>
        <taxon>Thermogutta</taxon>
    </lineage>
</organism>
<dbReference type="InterPro" id="IPR022496">
    <property type="entry name" value="T6A_TsaB"/>
</dbReference>
<dbReference type="Proteomes" id="UP000215086">
    <property type="component" value="Chromosome"/>
</dbReference>
<dbReference type="KEGG" id="ttf:THTE_3506"/>